<dbReference type="InterPro" id="IPR010987">
    <property type="entry name" value="Glutathione-S-Trfase_C-like"/>
</dbReference>
<name>A0A5C8PIC1_9HYPH</name>
<dbReference type="Pfam" id="PF13409">
    <property type="entry name" value="GST_N_2"/>
    <property type="match status" value="1"/>
</dbReference>
<feature type="domain" description="GST C-terminal" evidence="2">
    <location>
        <begin position="88"/>
        <end position="216"/>
    </location>
</feature>
<comment type="caution">
    <text evidence="3">The sequence shown here is derived from an EMBL/GenBank/DDBJ whole genome shotgun (WGS) entry which is preliminary data.</text>
</comment>
<dbReference type="PANTHER" id="PTHR42673:SF4">
    <property type="entry name" value="MALEYLACETOACETATE ISOMERASE"/>
    <property type="match status" value="1"/>
</dbReference>
<evidence type="ECO:0000313" key="3">
    <source>
        <dbReference type="EMBL" id="TXL73566.1"/>
    </source>
</evidence>
<dbReference type="InterPro" id="IPR040079">
    <property type="entry name" value="Glutathione_S-Trfase"/>
</dbReference>
<organism evidence="3 4">
    <name type="scientific">Vineibacter terrae</name>
    <dbReference type="NCBI Taxonomy" id="2586908"/>
    <lineage>
        <taxon>Bacteria</taxon>
        <taxon>Pseudomonadati</taxon>
        <taxon>Pseudomonadota</taxon>
        <taxon>Alphaproteobacteria</taxon>
        <taxon>Hyphomicrobiales</taxon>
        <taxon>Vineibacter</taxon>
    </lineage>
</organism>
<protein>
    <submittedName>
        <fullName evidence="3">Glutathione S-transferase family protein</fullName>
    </submittedName>
</protein>
<dbReference type="RefSeq" id="WP_147848840.1">
    <property type="nucleotide sequence ID" value="NZ_VDUZ01000024.1"/>
</dbReference>
<evidence type="ECO:0000259" key="1">
    <source>
        <dbReference type="PROSITE" id="PS50404"/>
    </source>
</evidence>
<dbReference type="Proteomes" id="UP000321638">
    <property type="component" value="Unassembled WGS sequence"/>
</dbReference>
<dbReference type="SFLD" id="SFLDS00019">
    <property type="entry name" value="Glutathione_Transferase_(cytos"/>
    <property type="match status" value="1"/>
</dbReference>
<dbReference type="Gene3D" id="3.40.30.10">
    <property type="entry name" value="Glutaredoxin"/>
    <property type="match status" value="1"/>
</dbReference>
<dbReference type="InterPro" id="IPR036282">
    <property type="entry name" value="Glutathione-S-Trfase_C_sf"/>
</dbReference>
<dbReference type="EMBL" id="VDUZ01000024">
    <property type="protein sequence ID" value="TXL73566.1"/>
    <property type="molecule type" value="Genomic_DNA"/>
</dbReference>
<dbReference type="SFLD" id="SFLDG00358">
    <property type="entry name" value="Main_(cytGST)"/>
    <property type="match status" value="1"/>
</dbReference>
<dbReference type="CDD" id="cd00570">
    <property type="entry name" value="GST_N_family"/>
    <property type="match status" value="1"/>
</dbReference>
<dbReference type="GO" id="GO:0006749">
    <property type="term" value="P:glutathione metabolic process"/>
    <property type="evidence" value="ECO:0007669"/>
    <property type="project" value="TreeGrafter"/>
</dbReference>
<accession>A0A5C8PIC1</accession>
<gene>
    <name evidence="3" type="ORF">FHP25_20515</name>
</gene>
<dbReference type="Gene3D" id="1.20.1050.10">
    <property type="match status" value="1"/>
</dbReference>
<dbReference type="PROSITE" id="PS50404">
    <property type="entry name" value="GST_NTER"/>
    <property type="match status" value="1"/>
</dbReference>
<keyword evidence="4" id="KW-1185">Reference proteome</keyword>
<dbReference type="InterPro" id="IPR004045">
    <property type="entry name" value="Glutathione_S-Trfase_N"/>
</dbReference>
<dbReference type="InterPro" id="IPR004046">
    <property type="entry name" value="GST_C"/>
</dbReference>
<reference evidence="3 4" key="1">
    <citation type="submission" date="2019-06" db="EMBL/GenBank/DDBJ databases">
        <title>New taxonomy in bacterial strain CC-CFT640, isolated from vineyard.</title>
        <authorList>
            <person name="Lin S.-Y."/>
            <person name="Tsai C.-F."/>
            <person name="Young C.-C."/>
        </authorList>
    </citation>
    <scope>NUCLEOTIDE SEQUENCE [LARGE SCALE GENOMIC DNA]</scope>
    <source>
        <strain evidence="3 4">CC-CFT640</strain>
    </source>
</reference>
<dbReference type="GO" id="GO:0006559">
    <property type="term" value="P:L-phenylalanine catabolic process"/>
    <property type="evidence" value="ECO:0007669"/>
    <property type="project" value="TreeGrafter"/>
</dbReference>
<dbReference type="Pfam" id="PF00043">
    <property type="entry name" value="GST_C"/>
    <property type="match status" value="1"/>
</dbReference>
<dbReference type="AlphaFoldDB" id="A0A5C8PIC1"/>
<dbReference type="PROSITE" id="PS50405">
    <property type="entry name" value="GST_CTER"/>
    <property type="match status" value="1"/>
</dbReference>
<dbReference type="PANTHER" id="PTHR42673">
    <property type="entry name" value="MALEYLACETOACETATE ISOMERASE"/>
    <property type="match status" value="1"/>
</dbReference>
<evidence type="ECO:0000259" key="2">
    <source>
        <dbReference type="PROSITE" id="PS50405"/>
    </source>
</evidence>
<dbReference type="SUPFAM" id="SSF47616">
    <property type="entry name" value="GST C-terminal domain-like"/>
    <property type="match status" value="1"/>
</dbReference>
<feature type="domain" description="GST N-terminal" evidence="1">
    <location>
        <begin position="1"/>
        <end position="83"/>
    </location>
</feature>
<dbReference type="InterPro" id="IPR036249">
    <property type="entry name" value="Thioredoxin-like_sf"/>
</dbReference>
<sequence length="217" mass="24694">MRLYSGPLSMFGAKVEIAAHEKGIAFDLQMVPFDMRTLYEPKHPDVLRINPKRQVPVLVDGELEIFDSTQIFEYLEDRWPSPPLWPAPPAERARARLLELKSDEVFFPHVIRLMGLPGAGTHPEAGPARAAIESYYGDMDRLLAARDHLAGDYSYADIAFFMAQFFAARMAVPMSSASWPHLAAWRLRIAQRQAVRRVIDAMIGFLRRENRPVPTYV</sequence>
<evidence type="ECO:0000313" key="4">
    <source>
        <dbReference type="Proteomes" id="UP000321638"/>
    </source>
</evidence>
<dbReference type="GO" id="GO:0016034">
    <property type="term" value="F:maleylacetoacetate isomerase activity"/>
    <property type="evidence" value="ECO:0007669"/>
    <property type="project" value="TreeGrafter"/>
</dbReference>
<dbReference type="GO" id="GO:0004364">
    <property type="term" value="F:glutathione transferase activity"/>
    <property type="evidence" value="ECO:0007669"/>
    <property type="project" value="TreeGrafter"/>
</dbReference>
<dbReference type="SUPFAM" id="SSF52833">
    <property type="entry name" value="Thioredoxin-like"/>
    <property type="match status" value="1"/>
</dbReference>
<proteinExistence type="predicted"/>
<keyword evidence="3" id="KW-0808">Transferase</keyword>
<dbReference type="OrthoDB" id="9782992at2"/>